<keyword evidence="3" id="KW-0238">DNA-binding</keyword>
<dbReference type="Gene3D" id="3.90.220.20">
    <property type="entry name" value="DNA methylase specificity domains"/>
    <property type="match status" value="2"/>
</dbReference>
<keyword evidence="2" id="KW-0680">Restriction system</keyword>
<accession>A0AAW6U8V7</accession>
<feature type="domain" description="Type I restriction modification DNA specificity" evidence="4">
    <location>
        <begin position="4"/>
        <end position="162"/>
    </location>
</feature>
<dbReference type="EC" id="3.1.21.-" evidence="5"/>
<organism evidence="5 6">
    <name type="scientific">Peloplasma aerotolerans</name>
    <dbReference type="NCBI Taxonomy" id="3044389"/>
    <lineage>
        <taxon>Bacteria</taxon>
        <taxon>Bacillati</taxon>
        <taxon>Mycoplasmatota</taxon>
        <taxon>Mollicutes</taxon>
        <taxon>Acholeplasmatales</taxon>
        <taxon>Acholeplasmataceae</taxon>
        <taxon>Peloplasma</taxon>
    </lineage>
</organism>
<evidence type="ECO:0000256" key="3">
    <source>
        <dbReference type="ARBA" id="ARBA00023125"/>
    </source>
</evidence>
<sequence>MNYYTLNELISISNEKYNPLKENLDYKCIELEHIEQETGKIIGYTESKNLKSIKNKFKVNDVLFGKLRPYLRKYAYPSFEGVCSSEIWVLKANKRIIDNHYLFYLVQTSRFIRFSNLSTGSKMPRADWTLLRDIEFKVPFLEEQKKIANILATWDRAIDLNNDYILNTKKIYQIVSRLIYVNCYLKSDTNYRYQIKDILKEEVLKTTKNSEYDVLSSTKENVVKQSDYFNRQIASANNIGYKILKKDRIVMSPQNAWMGNINYNSDFEIGIVSPSYKVFVINGCELNYVKHLIKTERFINLIDSMSIQGASVVRKNLSIDDFLEAEIYLPSVYYQKKHGKVLDAIKDKIKLLETKQYYLNNQKKGLMQQLLTGKIRVQS</sequence>
<dbReference type="Pfam" id="PF01420">
    <property type="entry name" value="Methylase_S"/>
    <property type="match status" value="1"/>
</dbReference>
<dbReference type="PANTHER" id="PTHR30408">
    <property type="entry name" value="TYPE-1 RESTRICTION ENZYME ECOKI SPECIFICITY PROTEIN"/>
    <property type="match status" value="1"/>
</dbReference>
<dbReference type="GO" id="GO:0016787">
    <property type="term" value="F:hydrolase activity"/>
    <property type="evidence" value="ECO:0007669"/>
    <property type="project" value="UniProtKB-KW"/>
</dbReference>
<comment type="caution">
    <text evidence="5">The sequence shown here is derived from an EMBL/GenBank/DDBJ whole genome shotgun (WGS) entry which is preliminary data.</text>
</comment>
<dbReference type="GO" id="GO:0003677">
    <property type="term" value="F:DNA binding"/>
    <property type="evidence" value="ECO:0007669"/>
    <property type="project" value="UniProtKB-KW"/>
</dbReference>
<comment type="similarity">
    <text evidence="1">Belongs to the type-I restriction system S methylase family.</text>
</comment>
<dbReference type="PANTHER" id="PTHR30408:SF12">
    <property type="entry name" value="TYPE I RESTRICTION ENZYME MJAVIII SPECIFICITY SUBUNIT"/>
    <property type="match status" value="1"/>
</dbReference>
<dbReference type="InterPro" id="IPR052021">
    <property type="entry name" value="Type-I_RS_S_subunit"/>
</dbReference>
<dbReference type="AlphaFoldDB" id="A0AAW6U8V7"/>
<name>A0AAW6U8V7_9MOLU</name>
<reference evidence="5" key="1">
    <citation type="submission" date="2023-05" db="EMBL/GenBank/DDBJ databases">
        <title>Mariniplasma microaerophilum sp. nov., a novel anaerobic mollicute isolated from terrestrial mud volcano, Taman Peninsula, Russia.</title>
        <authorList>
            <person name="Khomyakova M.A."/>
            <person name="Merkel A.Y."/>
            <person name="Slobodkin A.I."/>
        </authorList>
    </citation>
    <scope>NUCLEOTIDE SEQUENCE</scope>
    <source>
        <strain evidence="5">M4Ah</strain>
    </source>
</reference>
<keyword evidence="6" id="KW-1185">Reference proteome</keyword>
<dbReference type="SUPFAM" id="SSF116734">
    <property type="entry name" value="DNA methylase specificity domain"/>
    <property type="match status" value="2"/>
</dbReference>
<keyword evidence="5" id="KW-0378">Hydrolase</keyword>
<evidence type="ECO:0000256" key="1">
    <source>
        <dbReference type="ARBA" id="ARBA00010923"/>
    </source>
</evidence>
<keyword evidence="5" id="KW-0255">Endonuclease</keyword>
<dbReference type="RefSeq" id="WP_282838537.1">
    <property type="nucleotide sequence ID" value="NZ_JASCXW010000002.1"/>
</dbReference>
<gene>
    <name evidence="5" type="ORF">QJ521_00985</name>
</gene>
<evidence type="ECO:0000256" key="2">
    <source>
        <dbReference type="ARBA" id="ARBA00022747"/>
    </source>
</evidence>
<dbReference type="InterPro" id="IPR000055">
    <property type="entry name" value="Restrct_endonuc_typeI_TRD"/>
</dbReference>
<dbReference type="EMBL" id="JASCXW010000002">
    <property type="protein sequence ID" value="MDI6452124.1"/>
    <property type="molecule type" value="Genomic_DNA"/>
</dbReference>
<evidence type="ECO:0000313" key="6">
    <source>
        <dbReference type="Proteomes" id="UP001431532"/>
    </source>
</evidence>
<proteinExistence type="inferred from homology"/>
<evidence type="ECO:0000259" key="4">
    <source>
        <dbReference type="Pfam" id="PF01420"/>
    </source>
</evidence>
<dbReference type="Proteomes" id="UP001431532">
    <property type="component" value="Unassembled WGS sequence"/>
</dbReference>
<dbReference type="GO" id="GO:0009307">
    <property type="term" value="P:DNA restriction-modification system"/>
    <property type="evidence" value="ECO:0007669"/>
    <property type="project" value="UniProtKB-KW"/>
</dbReference>
<dbReference type="InterPro" id="IPR044946">
    <property type="entry name" value="Restrct_endonuc_typeI_TRD_sf"/>
</dbReference>
<protein>
    <submittedName>
        <fullName evidence="5">Restriction endonuclease subunit S</fullName>
        <ecNumber evidence="5">3.1.21.-</ecNumber>
    </submittedName>
</protein>
<keyword evidence="5" id="KW-0540">Nuclease</keyword>
<evidence type="ECO:0000313" key="5">
    <source>
        <dbReference type="EMBL" id="MDI6452124.1"/>
    </source>
</evidence>
<dbReference type="GO" id="GO:0004519">
    <property type="term" value="F:endonuclease activity"/>
    <property type="evidence" value="ECO:0007669"/>
    <property type="project" value="UniProtKB-KW"/>
</dbReference>